<evidence type="ECO:0000313" key="3">
    <source>
        <dbReference type="EMBL" id="GAN08587.1"/>
    </source>
</evidence>
<keyword evidence="4" id="KW-1185">Reference proteome</keyword>
<evidence type="ECO:0000259" key="2">
    <source>
        <dbReference type="PROSITE" id="PS50006"/>
    </source>
</evidence>
<dbReference type="Proteomes" id="UP000053815">
    <property type="component" value="Unassembled WGS sequence"/>
</dbReference>
<dbReference type="OrthoDB" id="444265at2759"/>
<dbReference type="InterPro" id="IPR008984">
    <property type="entry name" value="SMAD_FHA_dom_sf"/>
</dbReference>
<protein>
    <submittedName>
        <fullName evidence="3">SMAD/FHA domain-containing protein</fullName>
    </submittedName>
</protein>
<feature type="domain" description="FHA" evidence="2">
    <location>
        <begin position="165"/>
        <end position="228"/>
    </location>
</feature>
<dbReference type="STRING" id="91626.A0A0C9MY73"/>
<proteinExistence type="predicted"/>
<evidence type="ECO:0000313" key="4">
    <source>
        <dbReference type="Proteomes" id="UP000053815"/>
    </source>
</evidence>
<dbReference type="SUPFAM" id="SSF49879">
    <property type="entry name" value="SMAD/FHA domain"/>
    <property type="match status" value="1"/>
</dbReference>
<gene>
    <name evidence="3" type="ORF">MAM1_0213d08101</name>
</gene>
<dbReference type="PANTHER" id="PTHR23308">
    <property type="entry name" value="NUCLEAR INHIBITOR OF PROTEIN PHOSPHATASE-1"/>
    <property type="match status" value="1"/>
</dbReference>
<feature type="compositionally biased region" description="Basic residues" evidence="1">
    <location>
        <begin position="1"/>
        <end position="12"/>
    </location>
</feature>
<dbReference type="InterPro" id="IPR000253">
    <property type="entry name" value="FHA_dom"/>
</dbReference>
<feature type="compositionally biased region" description="Basic residues" evidence="1">
    <location>
        <begin position="23"/>
        <end position="59"/>
    </location>
</feature>
<dbReference type="AlphaFoldDB" id="A0A0C9MY73"/>
<dbReference type="SMART" id="SM00240">
    <property type="entry name" value="FHA"/>
    <property type="match status" value="1"/>
</dbReference>
<dbReference type="PROSITE" id="PS50006">
    <property type="entry name" value="FHA_DOMAIN"/>
    <property type="match status" value="1"/>
</dbReference>
<dbReference type="EMBL" id="DF836502">
    <property type="protein sequence ID" value="GAN08587.1"/>
    <property type="molecule type" value="Genomic_DNA"/>
</dbReference>
<accession>A0A0C9MY73</accession>
<evidence type="ECO:0000256" key="1">
    <source>
        <dbReference type="SAM" id="MobiDB-lite"/>
    </source>
</evidence>
<organism evidence="3">
    <name type="scientific">Mucor ambiguus</name>
    <dbReference type="NCBI Taxonomy" id="91626"/>
    <lineage>
        <taxon>Eukaryota</taxon>
        <taxon>Fungi</taxon>
        <taxon>Fungi incertae sedis</taxon>
        <taxon>Mucoromycota</taxon>
        <taxon>Mucoromycotina</taxon>
        <taxon>Mucoromycetes</taxon>
        <taxon>Mucorales</taxon>
        <taxon>Mucorineae</taxon>
        <taxon>Mucoraceae</taxon>
        <taxon>Mucor</taxon>
    </lineage>
</organism>
<dbReference type="Gene3D" id="2.60.200.20">
    <property type="match status" value="1"/>
</dbReference>
<dbReference type="Pfam" id="PF00498">
    <property type="entry name" value="FHA"/>
    <property type="match status" value="1"/>
</dbReference>
<name>A0A0C9MY73_9FUNG</name>
<feature type="region of interest" description="Disordered" evidence="1">
    <location>
        <begin position="1"/>
        <end position="93"/>
    </location>
</feature>
<sequence length="257" mass="30002">MGSPSRYHRSPRRSISPSERHERNRRSSRSRSPPRRRNHRSRSRSYSRSRSPPRRRRSRSPPPSRRRENSNRDERRQYNNERGGKKFEWGRPEDNVRVEEEPVEKVEPNFGLSGKLAAETNTVKGVELKYNEPPEASKPTTKWRLYVFKGDEQVDLLHIHRQSFYLIGRDRVVVDIPVDHPSCSKQHAVIQYRIVTEEGANGKPVKVVKPFIIDLEATNGTFLNNEQIPATRFVELKAKDVLKFGSSTREYVLLHAE</sequence>
<reference evidence="3" key="1">
    <citation type="submission" date="2014-09" db="EMBL/GenBank/DDBJ databases">
        <title>Draft genome sequence of an oleaginous Mucoromycotina fungus Mucor ambiguus NBRC6742.</title>
        <authorList>
            <person name="Takeda I."/>
            <person name="Yamane N."/>
            <person name="Morita T."/>
            <person name="Tamano K."/>
            <person name="Machida M."/>
            <person name="Baker S."/>
            <person name="Koike H."/>
        </authorList>
    </citation>
    <scope>NUCLEOTIDE SEQUENCE</scope>
    <source>
        <strain evidence="3">NBRC 6742</strain>
    </source>
</reference>
<dbReference type="InterPro" id="IPR050923">
    <property type="entry name" value="Cell_Proc_Reg/RNA_Proc"/>
</dbReference>
<dbReference type="FunFam" id="2.60.200.20:FF:000038">
    <property type="entry name" value="FHA domain-containing protein SNIP1"/>
    <property type="match status" value="1"/>
</dbReference>
<feature type="compositionally biased region" description="Basic and acidic residues" evidence="1">
    <location>
        <begin position="65"/>
        <end position="93"/>
    </location>
</feature>